<reference evidence="1 2" key="1">
    <citation type="submission" date="2022-03" db="EMBL/GenBank/DDBJ databases">
        <authorList>
            <person name="Brunel B."/>
        </authorList>
    </citation>
    <scope>NUCLEOTIDE SEQUENCE [LARGE SCALE GENOMIC DNA]</scope>
    <source>
        <strain evidence="1">STM5069sample</strain>
    </source>
</reference>
<name>A0ABM9E1M1_9HYPH</name>
<organism evidence="1 2">
    <name type="scientific">Mesorhizobium escarrei</name>
    <dbReference type="NCBI Taxonomy" id="666018"/>
    <lineage>
        <taxon>Bacteria</taxon>
        <taxon>Pseudomonadati</taxon>
        <taxon>Pseudomonadota</taxon>
        <taxon>Alphaproteobacteria</taxon>
        <taxon>Hyphomicrobiales</taxon>
        <taxon>Phyllobacteriaceae</taxon>
        <taxon>Mesorhizobium</taxon>
    </lineage>
</organism>
<evidence type="ECO:0000313" key="1">
    <source>
        <dbReference type="EMBL" id="CAH2402973.1"/>
    </source>
</evidence>
<sequence length="305" mass="32867">MVDKDAGELVADRLVDQQCGDRGINAARKRADDLALADLLADRLDRVLAVGAHRPVALDAGGLVDEVLQQPGAVRRMHHFGVEHDAVHLALDIAEDGEGRAFRFAEHLEPLGQGDDAVAVAHPHLMALAGRPQALEQRAVLLDLDEGAAEFAMVGAFGDAAHLHAHRHLAIADAEHRHTGIEDDLRRARAADVAGRGRAAGEDHRFRIDALERRFGRLERHDLGKHAGLADAPGDELRELAAEIDNQDGVGQDGVGTIGYLHGERLEKETSRRNGLKGVSLNPIPRLHAMVQTAARRTRSPVPAA</sequence>
<evidence type="ECO:0000313" key="2">
    <source>
        <dbReference type="Proteomes" id="UP001153050"/>
    </source>
</evidence>
<accession>A0ABM9E1M1</accession>
<dbReference type="Proteomes" id="UP001153050">
    <property type="component" value="Unassembled WGS sequence"/>
</dbReference>
<keyword evidence="2" id="KW-1185">Reference proteome</keyword>
<comment type="caution">
    <text evidence="1">The sequence shown here is derived from an EMBL/GenBank/DDBJ whole genome shotgun (WGS) entry which is preliminary data.</text>
</comment>
<dbReference type="EMBL" id="CAKXZT010000131">
    <property type="protein sequence ID" value="CAH2402973.1"/>
    <property type="molecule type" value="Genomic_DNA"/>
</dbReference>
<proteinExistence type="predicted"/>
<protein>
    <submittedName>
        <fullName evidence="1">Uncharacterized protein</fullName>
    </submittedName>
</protein>
<gene>
    <name evidence="1" type="ORF">MES5069_360093</name>
</gene>